<proteinExistence type="inferred from homology"/>
<keyword evidence="3" id="KW-0285">Flavoprotein</keyword>
<sequence length="574" mass="59043">MLGSGMAWRHSRVAASRNMTRLRSHRAFSSAPAGLGDKAAGWEYDHDVLVVGGGIVGCTLACRLAKDLSSTTPSTIGLPPLSTGKDDGGGNDVGRRRRRRRPAVGLIEARPPPSLEAALARGAPDPRVYSLAPSSVEILGKLGVWDEGGGVLKGRSQPFGGMQVWDDRGAGHLRFDGEGKGGKTTALGFISEHGVIHSSLFERVRELEADGLAELTCPAQVKRVTFPPVGAGGATGPLTVTVETASGETSDTTCRLLVAADGGDSKVAKMMGLSSFGWGYGQRAVVATVKLAESHGEVAFQRYLSRGPLAMLPLPGGKLASLVWSTTPEHAESLKSMSTTEFVKEVNDALRLPPTIGTSPSSSAEPASFSGTVPPFAGEHGLFGGVSSLAALPFATASALGEGVAKGAEGIAGALAGLSLGLQEGAGDGGRGGFCTPPEATEVVTPRLGFDLSLRQAHKYTGDRMALVGDAAHTVHPMAGQGLNLGIADADALARAVLEGRLSGTDVGSKTLLGRYEEERKTEALVMMGALDVLHRLFGSDARAVAAARSAGLSALNAAGPLKRRLARHAMGGM</sequence>
<keyword evidence="10" id="KW-1185">Reference proteome</keyword>
<dbReference type="EC" id="1.14.13.-" evidence="9"/>
<organism evidence="9 10">
    <name type="scientific">Ectocarpus siliculosus</name>
    <name type="common">Brown alga</name>
    <name type="synonym">Conferva siliculosa</name>
    <dbReference type="NCBI Taxonomy" id="2880"/>
    <lineage>
        <taxon>Eukaryota</taxon>
        <taxon>Sar</taxon>
        <taxon>Stramenopiles</taxon>
        <taxon>Ochrophyta</taxon>
        <taxon>PX clade</taxon>
        <taxon>Phaeophyceae</taxon>
        <taxon>Ectocarpales</taxon>
        <taxon>Ectocarpaceae</taxon>
        <taxon>Ectocarpus</taxon>
    </lineage>
</organism>
<dbReference type="GO" id="GO:0006744">
    <property type="term" value="P:ubiquinone biosynthetic process"/>
    <property type="evidence" value="ECO:0007669"/>
    <property type="project" value="InterPro"/>
</dbReference>
<dbReference type="EMBL" id="FN648652">
    <property type="protein sequence ID" value="CBJ26805.1"/>
    <property type="molecule type" value="Genomic_DNA"/>
</dbReference>
<keyword evidence="9" id="KW-0830">Ubiquinone</keyword>
<dbReference type="GO" id="GO:0016705">
    <property type="term" value="F:oxidoreductase activity, acting on paired donors, with incorporation or reduction of molecular oxygen"/>
    <property type="evidence" value="ECO:0007669"/>
    <property type="project" value="InterPro"/>
</dbReference>
<dbReference type="AlphaFoldDB" id="D7G1J7"/>
<evidence type="ECO:0000256" key="6">
    <source>
        <dbReference type="ARBA" id="ARBA00023033"/>
    </source>
</evidence>
<evidence type="ECO:0000259" key="8">
    <source>
        <dbReference type="Pfam" id="PF01494"/>
    </source>
</evidence>
<dbReference type="SUPFAM" id="SSF51905">
    <property type="entry name" value="FAD/NAD(P)-binding domain"/>
    <property type="match status" value="1"/>
</dbReference>
<comment type="similarity">
    <text evidence="2">Belongs to the UbiH/COQ6 family.</text>
</comment>
<dbReference type="STRING" id="2880.D7G1J7"/>
<dbReference type="EMBL" id="FN649743">
    <property type="protein sequence ID" value="CBJ26805.1"/>
    <property type="molecule type" value="Genomic_DNA"/>
</dbReference>
<accession>D7G1J7</accession>
<feature type="region of interest" description="Disordered" evidence="7">
    <location>
        <begin position="73"/>
        <end position="105"/>
    </location>
</feature>
<dbReference type="PANTHER" id="PTHR43876">
    <property type="entry name" value="UBIQUINONE BIOSYNTHESIS MONOOXYGENASE COQ6, MITOCHONDRIAL"/>
    <property type="match status" value="1"/>
</dbReference>
<evidence type="ECO:0000256" key="5">
    <source>
        <dbReference type="ARBA" id="ARBA00023002"/>
    </source>
</evidence>
<dbReference type="GO" id="GO:0005739">
    <property type="term" value="C:mitochondrion"/>
    <property type="evidence" value="ECO:0007669"/>
    <property type="project" value="TreeGrafter"/>
</dbReference>
<evidence type="ECO:0000313" key="9">
    <source>
        <dbReference type="EMBL" id="CBJ26805.1"/>
    </source>
</evidence>
<dbReference type="Gene3D" id="3.50.50.60">
    <property type="entry name" value="FAD/NAD(P)-binding domain"/>
    <property type="match status" value="2"/>
</dbReference>
<evidence type="ECO:0000313" key="10">
    <source>
        <dbReference type="Proteomes" id="UP000002630"/>
    </source>
</evidence>
<name>D7G1J7_ECTSI</name>
<feature type="domain" description="FAD-binding" evidence="8">
    <location>
        <begin position="450"/>
        <end position="523"/>
    </location>
</feature>
<dbReference type="InterPro" id="IPR002938">
    <property type="entry name" value="FAD-bd"/>
</dbReference>
<dbReference type="InterPro" id="IPR010971">
    <property type="entry name" value="UbiH/COQ6"/>
</dbReference>
<keyword evidence="5 9" id="KW-0560">Oxidoreductase</keyword>
<evidence type="ECO:0000256" key="7">
    <source>
        <dbReference type="SAM" id="MobiDB-lite"/>
    </source>
</evidence>
<dbReference type="eggNOG" id="KOG3855">
    <property type="taxonomic scope" value="Eukaryota"/>
</dbReference>
<dbReference type="InterPro" id="IPR036188">
    <property type="entry name" value="FAD/NAD-bd_sf"/>
</dbReference>
<dbReference type="Pfam" id="PF01494">
    <property type="entry name" value="FAD_binding_3"/>
    <property type="match status" value="1"/>
</dbReference>
<protein>
    <submittedName>
        <fullName evidence="9">Ubiquinone Biosynthesis Monooxygenase COQ6 (C-terminal region) Ubiquinone Biosynthesis Monooxygenase</fullName>
        <ecNumber evidence="9">1.14.13.-</ecNumber>
    </submittedName>
</protein>
<dbReference type="NCBIfam" id="TIGR01988">
    <property type="entry name" value="Ubi-OHases"/>
    <property type="match status" value="1"/>
</dbReference>
<dbReference type="OMA" id="VKQMQVW"/>
<dbReference type="GO" id="GO:0004497">
    <property type="term" value="F:monooxygenase activity"/>
    <property type="evidence" value="ECO:0007669"/>
    <property type="project" value="UniProtKB-KW"/>
</dbReference>
<evidence type="ECO:0000256" key="3">
    <source>
        <dbReference type="ARBA" id="ARBA00022630"/>
    </source>
</evidence>
<dbReference type="InterPro" id="IPR051205">
    <property type="entry name" value="UbiH/COQ6_monooxygenase"/>
</dbReference>
<dbReference type="PANTHER" id="PTHR43876:SF7">
    <property type="entry name" value="UBIQUINONE BIOSYNTHESIS MONOOXYGENASE COQ6, MITOCHONDRIAL"/>
    <property type="match status" value="1"/>
</dbReference>
<dbReference type="Proteomes" id="UP000002630">
    <property type="component" value="Linkage Group LG18"/>
</dbReference>
<keyword evidence="4" id="KW-0274">FAD</keyword>
<evidence type="ECO:0000256" key="1">
    <source>
        <dbReference type="ARBA" id="ARBA00001974"/>
    </source>
</evidence>
<evidence type="ECO:0000256" key="2">
    <source>
        <dbReference type="ARBA" id="ARBA00005349"/>
    </source>
</evidence>
<evidence type="ECO:0000256" key="4">
    <source>
        <dbReference type="ARBA" id="ARBA00022827"/>
    </source>
</evidence>
<dbReference type="InParanoid" id="D7G1J7"/>
<dbReference type="FunFam" id="3.50.50.60:FF:000021">
    <property type="entry name" value="Ubiquinone biosynthesis monooxygenase COQ6"/>
    <property type="match status" value="1"/>
</dbReference>
<dbReference type="GO" id="GO:0071949">
    <property type="term" value="F:FAD binding"/>
    <property type="evidence" value="ECO:0007669"/>
    <property type="project" value="InterPro"/>
</dbReference>
<comment type="cofactor">
    <cofactor evidence="1">
        <name>FAD</name>
        <dbReference type="ChEBI" id="CHEBI:57692"/>
    </cofactor>
</comment>
<reference evidence="9 10" key="1">
    <citation type="journal article" date="2010" name="Nature">
        <title>The Ectocarpus genome and the independent evolution of multicellularity in brown algae.</title>
        <authorList>
            <person name="Cock J.M."/>
            <person name="Sterck L."/>
            <person name="Rouze P."/>
            <person name="Scornet D."/>
            <person name="Allen A.E."/>
            <person name="Amoutzias G."/>
            <person name="Anthouard V."/>
            <person name="Artiguenave F."/>
            <person name="Aury J.M."/>
            <person name="Badger J.H."/>
            <person name="Beszteri B."/>
            <person name="Billiau K."/>
            <person name="Bonnet E."/>
            <person name="Bothwell J.H."/>
            <person name="Bowler C."/>
            <person name="Boyen C."/>
            <person name="Brownlee C."/>
            <person name="Carrano C.J."/>
            <person name="Charrier B."/>
            <person name="Cho G.Y."/>
            <person name="Coelho S.M."/>
            <person name="Collen J."/>
            <person name="Corre E."/>
            <person name="Da Silva C."/>
            <person name="Delage L."/>
            <person name="Delaroque N."/>
            <person name="Dittami S.M."/>
            <person name="Doulbeau S."/>
            <person name="Elias M."/>
            <person name="Farnham G."/>
            <person name="Gachon C.M."/>
            <person name="Gschloessl B."/>
            <person name="Heesch S."/>
            <person name="Jabbari K."/>
            <person name="Jubin C."/>
            <person name="Kawai H."/>
            <person name="Kimura K."/>
            <person name="Kloareg B."/>
            <person name="Kupper F.C."/>
            <person name="Lang D."/>
            <person name="Le Bail A."/>
            <person name="Leblanc C."/>
            <person name="Lerouge P."/>
            <person name="Lohr M."/>
            <person name="Lopez P.J."/>
            <person name="Martens C."/>
            <person name="Maumus F."/>
            <person name="Michel G."/>
            <person name="Miranda-Saavedra D."/>
            <person name="Morales J."/>
            <person name="Moreau H."/>
            <person name="Motomura T."/>
            <person name="Nagasato C."/>
            <person name="Napoli C.A."/>
            <person name="Nelson D.R."/>
            <person name="Nyvall-Collen P."/>
            <person name="Peters A.F."/>
            <person name="Pommier C."/>
            <person name="Potin P."/>
            <person name="Poulain J."/>
            <person name="Quesneville H."/>
            <person name="Read B."/>
            <person name="Rensing S.A."/>
            <person name="Ritter A."/>
            <person name="Rousvoal S."/>
            <person name="Samanta M."/>
            <person name="Samson G."/>
            <person name="Schroeder D.C."/>
            <person name="Segurens B."/>
            <person name="Strittmatter M."/>
            <person name="Tonon T."/>
            <person name="Tregear J.W."/>
            <person name="Valentin K."/>
            <person name="von Dassow P."/>
            <person name="Yamagishi T."/>
            <person name="Van de Peer Y."/>
            <person name="Wincker P."/>
        </authorList>
    </citation>
    <scope>NUCLEOTIDE SEQUENCE [LARGE SCALE GENOMIC DNA]</scope>
    <source>
        <strain evidence="10">Ec32 / CCAP1310/4</strain>
    </source>
</reference>
<dbReference type="OrthoDB" id="683240at2759"/>
<keyword evidence="6 9" id="KW-0503">Monooxygenase</keyword>
<gene>
    <name evidence="9" type="primary">COQ6</name>
    <name evidence="9" type="ORF">Esi_0045_0093</name>
</gene>